<feature type="coiled-coil region" evidence="1">
    <location>
        <begin position="30"/>
        <end position="57"/>
    </location>
</feature>
<comment type="caution">
    <text evidence="3">The sequence shown here is derived from an EMBL/GenBank/DDBJ whole genome shotgun (WGS) entry which is preliminary data.</text>
</comment>
<gene>
    <name evidence="3" type="ORF">FAA86_18750</name>
</gene>
<protein>
    <recommendedName>
        <fullName evidence="5">Phage protein</fullName>
    </recommendedName>
</protein>
<accession>A0A4S8PRS9</accession>
<dbReference type="EMBL" id="STGU01000012">
    <property type="protein sequence ID" value="THV32931.1"/>
    <property type="molecule type" value="Genomic_DNA"/>
</dbReference>
<feature type="region of interest" description="Disordered" evidence="2">
    <location>
        <begin position="217"/>
        <end position="260"/>
    </location>
</feature>
<dbReference type="RefSeq" id="WP_136542637.1">
    <property type="nucleotide sequence ID" value="NZ_STGU01000012.1"/>
</dbReference>
<evidence type="ECO:0008006" key="5">
    <source>
        <dbReference type="Google" id="ProtNLM"/>
    </source>
</evidence>
<evidence type="ECO:0000313" key="4">
    <source>
        <dbReference type="Proteomes" id="UP000307378"/>
    </source>
</evidence>
<reference evidence="3 4" key="1">
    <citation type="submission" date="2019-04" db="EMBL/GenBank/DDBJ databases">
        <title>genome sequence of strain W3.</title>
        <authorList>
            <person name="Gao J."/>
            <person name="Sun J."/>
        </authorList>
    </citation>
    <scope>NUCLEOTIDE SEQUENCE [LARGE SCALE GENOMIC DNA]</scope>
    <source>
        <strain evidence="3 4">W3</strain>
    </source>
</reference>
<evidence type="ECO:0000256" key="1">
    <source>
        <dbReference type="SAM" id="Coils"/>
    </source>
</evidence>
<dbReference type="AlphaFoldDB" id="A0A4S8PRS9"/>
<evidence type="ECO:0000313" key="3">
    <source>
        <dbReference type="EMBL" id="THV32931.1"/>
    </source>
</evidence>
<keyword evidence="1" id="KW-0175">Coiled coil</keyword>
<feature type="compositionally biased region" description="Gly residues" evidence="2">
    <location>
        <begin position="220"/>
        <end position="234"/>
    </location>
</feature>
<organism evidence="3 4">
    <name type="scientific">Rhizobium rosettiformans W3</name>
    <dbReference type="NCBI Taxonomy" id="538378"/>
    <lineage>
        <taxon>Bacteria</taxon>
        <taxon>Pseudomonadati</taxon>
        <taxon>Pseudomonadota</taxon>
        <taxon>Alphaproteobacteria</taxon>
        <taxon>Hyphomicrobiales</taxon>
        <taxon>Rhizobiaceae</taxon>
        <taxon>Rhizobium/Agrobacterium group</taxon>
        <taxon>Rhizobium</taxon>
    </lineage>
</organism>
<dbReference type="Proteomes" id="UP000307378">
    <property type="component" value="Unassembled WGS sequence"/>
</dbReference>
<name>A0A4S8PRS9_9HYPH</name>
<sequence>MPEVTFDTIDAIPEGLREGAKQVDGKVVVNVVLKAKLDEFRDNNTTLSQERDTLKASVASLSKLVGEDPEAFQAELEQLRTTSQQVKDGKLKGTDQIEAEVTNRVSSMKTDFERRLQEASRETVTWKEKASAADQKFRRSLIDRAVTNAVLAEASGAQPQALPDILSRSYGVFTVDDNGSLVAKDGEATIYGADGATPMTPAEWLDKLKEQAPYFFKTSNGGGAGGTNANGIPGGMSTEDFNKLSGAQQLALARKQQGRA</sequence>
<proteinExistence type="predicted"/>
<evidence type="ECO:0000256" key="2">
    <source>
        <dbReference type="SAM" id="MobiDB-lite"/>
    </source>
</evidence>